<accession>A0A6V8LHB2</accession>
<feature type="transmembrane region" description="Helical" evidence="1">
    <location>
        <begin position="39"/>
        <end position="62"/>
    </location>
</feature>
<keyword evidence="1" id="KW-0472">Membrane</keyword>
<organism evidence="2 3">
    <name type="scientific">Phytohabitans rumicis</name>
    <dbReference type="NCBI Taxonomy" id="1076125"/>
    <lineage>
        <taxon>Bacteria</taxon>
        <taxon>Bacillati</taxon>
        <taxon>Actinomycetota</taxon>
        <taxon>Actinomycetes</taxon>
        <taxon>Micromonosporales</taxon>
        <taxon>Micromonosporaceae</taxon>
    </lineage>
</organism>
<sequence length="406" mass="42156">MPSEIDLLRSLDDEPRTPSTVDIQRAMTVGRRRRIRRTIGYAGAATVTALAVAGASFAGGLLTHAAPQVGTTGTPRAATTTAPPATPPTRCTLNRLPAPDNAPMALVSGADPSGRYIVGRSYPKAGGYQAVIWHDGKATKVMLPGDLEEALRDVNSTGTAVGWSYVGGSEETTGQVPYVYHNGKVSQLPGVRRGSASAINDAGAIVGDDDNGAALLWPSPTANPTRLPVPAGTSEAMARDIDEDGTIVGTVDNERPYVWLPDGTHRELALPDLDGKPAATARVFSVRNGWATGVATNGEGRKGDPALGGKAVAVRWNIRTGEVRVFDALSSAANGVNAHGWQVGTDQQGRAVLVADAVTVVLPDLHSHTPNGLSNIATTVSDDGRTVAGQSDDATGTIQAIVWRCQ</sequence>
<reference evidence="2 3" key="2">
    <citation type="submission" date="2020-03" db="EMBL/GenBank/DDBJ databases">
        <authorList>
            <person name="Ichikawa N."/>
            <person name="Kimura A."/>
            <person name="Kitahashi Y."/>
            <person name="Uohara A."/>
        </authorList>
    </citation>
    <scope>NUCLEOTIDE SEQUENCE [LARGE SCALE GENOMIC DNA]</scope>
    <source>
        <strain evidence="2 3">NBRC 108638</strain>
    </source>
</reference>
<dbReference type="EMBL" id="BLPG01000001">
    <property type="protein sequence ID" value="GFJ93989.1"/>
    <property type="molecule type" value="Genomic_DNA"/>
</dbReference>
<proteinExistence type="predicted"/>
<name>A0A6V8LHB2_9ACTN</name>
<gene>
    <name evidence="2" type="ORF">Prum_076310</name>
</gene>
<keyword evidence="3" id="KW-1185">Reference proteome</keyword>
<keyword evidence="1" id="KW-0812">Transmembrane</keyword>
<protein>
    <submittedName>
        <fullName evidence="2">Uncharacterized protein</fullName>
    </submittedName>
</protein>
<dbReference type="Proteomes" id="UP000482960">
    <property type="component" value="Unassembled WGS sequence"/>
</dbReference>
<dbReference type="RefSeq" id="WP_173080875.1">
    <property type="nucleotide sequence ID" value="NZ_BAABJB010000001.1"/>
</dbReference>
<evidence type="ECO:0000313" key="3">
    <source>
        <dbReference type="Proteomes" id="UP000482960"/>
    </source>
</evidence>
<evidence type="ECO:0000313" key="2">
    <source>
        <dbReference type="EMBL" id="GFJ93989.1"/>
    </source>
</evidence>
<keyword evidence="1" id="KW-1133">Transmembrane helix</keyword>
<evidence type="ECO:0000256" key="1">
    <source>
        <dbReference type="SAM" id="Phobius"/>
    </source>
</evidence>
<comment type="caution">
    <text evidence="2">The sequence shown here is derived from an EMBL/GenBank/DDBJ whole genome shotgun (WGS) entry which is preliminary data.</text>
</comment>
<reference evidence="2 3" key="1">
    <citation type="submission" date="2020-03" db="EMBL/GenBank/DDBJ databases">
        <title>Whole genome shotgun sequence of Phytohabitans rumicis NBRC 108638.</title>
        <authorList>
            <person name="Komaki H."/>
            <person name="Tamura T."/>
        </authorList>
    </citation>
    <scope>NUCLEOTIDE SEQUENCE [LARGE SCALE GENOMIC DNA]</scope>
    <source>
        <strain evidence="2 3">NBRC 108638</strain>
    </source>
</reference>
<dbReference type="AlphaFoldDB" id="A0A6V8LHB2"/>